<feature type="compositionally biased region" description="Low complexity" evidence="1">
    <location>
        <begin position="100"/>
        <end position="109"/>
    </location>
</feature>
<gene>
    <name evidence="2" type="ORF">TR51_10405</name>
</gene>
<evidence type="ECO:0000313" key="2">
    <source>
        <dbReference type="EMBL" id="KIQ64634.1"/>
    </source>
</evidence>
<dbReference type="EMBL" id="JXZB01000002">
    <property type="protein sequence ID" value="KIQ64634.1"/>
    <property type="molecule type" value="Genomic_DNA"/>
</dbReference>
<feature type="compositionally biased region" description="Polar residues" evidence="1">
    <location>
        <begin position="54"/>
        <end position="64"/>
    </location>
</feature>
<dbReference type="PATRIC" id="fig|2064.6.peg.2213"/>
<feature type="region of interest" description="Disordered" evidence="1">
    <location>
        <begin position="51"/>
        <end position="71"/>
    </location>
</feature>
<sequence>MDLIALLELDGPANVRLLTAEGLPATPSAPVVRVHAAARTPVAAESTLCGLSTRGMQPGSQHPVTSGDPWWPPRWHRHTCPICDTAVTGLADGNPHTGSPDLDTASTTADTRDDDAARAPSA</sequence>
<protein>
    <submittedName>
        <fullName evidence="2">Uncharacterized protein</fullName>
    </submittedName>
</protein>
<feature type="region of interest" description="Disordered" evidence="1">
    <location>
        <begin position="86"/>
        <end position="122"/>
    </location>
</feature>
<dbReference type="Proteomes" id="UP000032066">
    <property type="component" value="Unassembled WGS sequence"/>
</dbReference>
<keyword evidence="3" id="KW-1185">Reference proteome</keyword>
<proteinExistence type="predicted"/>
<evidence type="ECO:0000313" key="3">
    <source>
        <dbReference type="Proteomes" id="UP000032066"/>
    </source>
</evidence>
<organism evidence="2 3">
    <name type="scientific">Kitasatospora griseola</name>
    <name type="common">Streptomyces griseolosporeus</name>
    <dbReference type="NCBI Taxonomy" id="2064"/>
    <lineage>
        <taxon>Bacteria</taxon>
        <taxon>Bacillati</taxon>
        <taxon>Actinomycetota</taxon>
        <taxon>Actinomycetes</taxon>
        <taxon>Kitasatosporales</taxon>
        <taxon>Streptomycetaceae</taxon>
        <taxon>Kitasatospora</taxon>
    </lineage>
</organism>
<name>A0A0D0PQ35_KITGR</name>
<dbReference type="AlphaFoldDB" id="A0A0D0PQ35"/>
<comment type="caution">
    <text evidence="2">The sequence shown here is derived from an EMBL/GenBank/DDBJ whole genome shotgun (WGS) entry which is preliminary data.</text>
</comment>
<reference evidence="2 3" key="1">
    <citation type="submission" date="2015-02" db="EMBL/GenBank/DDBJ databases">
        <title>Draft genome sequence of Kitasatospora griseola MF730-N6, a bafilomycin, terpentecin and satosporin producer.</title>
        <authorList>
            <person name="Arens J.C."/>
            <person name="Haltli B."/>
            <person name="Kerr R.G."/>
        </authorList>
    </citation>
    <scope>NUCLEOTIDE SEQUENCE [LARGE SCALE GENOMIC DNA]</scope>
    <source>
        <strain evidence="2 3">MF730-N6</strain>
    </source>
</reference>
<feature type="compositionally biased region" description="Basic and acidic residues" evidence="1">
    <location>
        <begin position="110"/>
        <end position="122"/>
    </location>
</feature>
<evidence type="ECO:0000256" key="1">
    <source>
        <dbReference type="SAM" id="MobiDB-lite"/>
    </source>
</evidence>
<accession>A0A0D0PQ35</accession>